<evidence type="ECO:0000313" key="1">
    <source>
        <dbReference type="EMBL" id="KAI8019604.1"/>
    </source>
</evidence>
<evidence type="ECO:0000313" key="2">
    <source>
        <dbReference type="Proteomes" id="UP001060215"/>
    </source>
</evidence>
<protein>
    <submittedName>
        <fullName evidence="1">Galactomannan galactosyltransferase 1</fullName>
    </submittedName>
</protein>
<organism evidence="1 2">
    <name type="scientific">Camellia lanceoleosa</name>
    <dbReference type="NCBI Taxonomy" id="1840588"/>
    <lineage>
        <taxon>Eukaryota</taxon>
        <taxon>Viridiplantae</taxon>
        <taxon>Streptophyta</taxon>
        <taxon>Embryophyta</taxon>
        <taxon>Tracheophyta</taxon>
        <taxon>Spermatophyta</taxon>
        <taxon>Magnoliopsida</taxon>
        <taxon>eudicotyledons</taxon>
        <taxon>Gunneridae</taxon>
        <taxon>Pentapetalae</taxon>
        <taxon>asterids</taxon>
        <taxon>Ericales</taxon>
        <taxon>Theaceae</taxon>
        <taxon>Camellia</taxon>
    </lineage>
</organism>
<keyword evidence="1" id="KW-0328">Glycosyltransferase</keyword>
<reference evidence="1 2" key="1">
    <citation type="journal article" date="2022" name="Plant J.">
        <title>Chromosome-level genome of Camellia lanceoleosa provides a valuable resource for understanding genome evolution and self-incompatibility.</title>
        <authorList>
            <person name="Gong W."/>
            <person name="Xiao S."/>
            <person name="Wang L."/>
            <person name="Liao Z."/>
            <person name="Chang Y."/>
            <person name="Mo W."/>
            <person name="Hu G."/>
            <person name="Li W."/>
            <person name="Zhao G."/>
            <person name="Zhu H."/>
            <person name="Hu X."/>
            <person name="Ji K."/>
            <person name="Xiang X."/>
            <person name="Song Q."/>
            <person name="Yuan D."/>
            <person name="Jin S."/>
            <person name="Zhang L."/>
        </authorList>
    </citation>
    <scope>NUCLEOTIDE SEQUENCE [LARGE SCALE GENOMIC DNA]</scope>
    <source>
        <strain evidence="1">SQ_2022a</strain>
    </source>
</reference>
<accession>A0ACC0I1T3</accession>
<comment type="caution">
    <text evidence="1">The sequence shown here is derived from an EMBL/GenBank/DDBJ whole genome shotgun (WGS) entry which is preliminary data.</text>
</comment>
<proteinExistence type="predicted"/>
<dbReference type="Proteomes" id="UP001060215">
    <property type="component" value="Chromosome 2"/>
</dbReference>
<dbReference type="EMBL" id="CM045759">
    <property type="protein sequence ID" value="KAI8019604.1"/>
    <property type="molecule type" value="Genomic_DNA"/>
</dbReference>
<gene>
    <name evidence="1" type="ORF">LOK49_LG04G03142</name>
</gene>
<name>A0ACC0I1T3_9ERIC</name>
<keyword evidence="1" id="KW-0808">Transferase</keyword>
<sequence>MAKNPLQIKPSRSLSLLLIGATMALMVCALWFFTHPLSTSTKSPKHVSASDGVTSSQYCNPRSRAAVDLRHDPANPTFYDDPTLSYSIEKPIENWDEKRREWLLHHPSFAAGSDGDRILLVTGSQPSPCKNPSGDHLMLRFFKNKVDYCRIHGYDVFYSNTFLHPNMRSYWAKLPLIRAAMVAHPEAEWIWWVDSDAVFTDMEFKLPLKRYRDHNLVVHGWAHLIYEEKSWVSVNAGVFLIRNCQWSMDFMQVWASMGPQTPDFEKWGQIQRSTLPDKMFPGSDDQSGLVYLLLKEREKWADKIYIEGEYYFQGYWLDIVGTIDNVTESYVRIEKKVHELRRRRAEKETEGYAVVREPYLKNAGYGKDSWRRPFITHFTGCQHCNGDHNPAYAGDSCRFGMEKALNFANNQILRKYGFFHPNLLNPTDLSELPFDF</sequence>
<keyword evidence="2" id="KW-1185">Reference proteome</keyword>